<protein>
    <submittedName>
        <fullName evidence="1">Uncharacterized protein</fullName>
    </submittedName>
</protein>
<name>A0AA39PJJ4_9AGAR</name>
<dbReference type="AlphaFoldDB" id="A0AA39PJJ4"/>
<dbReference type="EMBL" id="JAUEPU010000050">
    <property type="protein sequence ID" value="KAK0485463.1"/>
    <property type="molecule type" value="Genomic_DNA"/>
</dbReference>
<gene>
    <name evidence="1" type="ORF">EDD18DRAFT_1335858</name>
</gene>
<evidence type="ECO:0000313" key="1">
    <source>
        <dbReference type="EMBL" id="KAK0485463.1"/>
    </source>
</evidence>
<keyword evidence="2" id="KW-1185">Reference proteome</keyword>
<comment type="caution">
    <text evidence="1">The sequence shown here is derived from an EMBL/GenBank/DDBJ whole genome shotgun (WGS) entry which is preliminary data.</text>
</comment>
<dbReference type="Proteomes" id="UP001175228">
    <property type="component" value="Unassembled WGS sequence"/>
</dbReference>
<sequence>MATSDDGSHEGRLFKELETFKVGTGHLHVKRMCFLFGRDGIISPENLRELVFPVVSEVDGWMSCSHELFGGDSRLEMVTLDCRGTHKNVDRSSNLSSLKISPPNPISVISVPSPLRPLSICGPIRDSEGSGRQEYQGGCGGYGGYGHMYIRLDKEDAGYGYSFTKSAIIGNASSVMGDEGVRAAWMRLLRMNVCRNARTEPAERRETFYELTFILSYSWTRAMMDKPWND</sequence>
<feature type="non-terminal residue" evidence="1">
    <location>
        <position position="230"/>
    </location>
</feature>
<reference evidence="1" key="1">
    <citation type="submission" date="2023-06" db="EMBL/GenBank/DDBJ databases">
        <authorList>
            <consortium name="Lawrence Berkeley National Laboratory"/>
            <person name="Ahrendt S."/>
            <person name="Sahu N."/>
            <person name="Indic B."/>
            <person name="Wong-Bajracharya J."/>
            <person name="Merenyi Z."/>
            <person name="Ke H.-M."/>
            <person name="Monk M."/>
            <person name="Kocsube S."/>
            <person name="Drula E."/>
            <person name="Lipzen A."/>
            <person name="Balint B."/>
            <person name="Henrissat B."/>
            <person name="Andreopoulos B."/>
            <person name="Martin F.M."/>
            <person name="Harder C.B."/>
            <person name="Rigling D."/>
            <person name="Ford K.L."/>
            <person name="Foster G.D."/>
            <person name="Pangilinan J."/>
            <person name="Papanicolaou A."/>
            <person name="Barry K."/>
            <person name="LaButti K."/>
            <person name="Viragh M."/>
            <person name="Koriabine M."/>
            <person name="Yan M."/>
            <person name="Riley R."/>
            <person name="Champramary S."/>
            <person name="Plett K.L."/>
            <person name="Tsai I.J."/>
            <person name="Slot J."/>
            <person name="Sipos G."/>
            <person name="Plett J."/>
            <person name="Nagy L.G."/>
            <person name="Grigoriev I.V."/>
        </authorList>
    </citation>
    <scope>NUCLEOTIDE SEQUENCE</scope>
    <source>
        <strain evidence="1">HWK02</strain>
    </source>
</reference>
<evidence type="ECO:0000313" key="2">
    <source>
        <dbReference type="Proteomes" id="UP001175228"/>
    </source>
</evidence>
<accession>A0AA39PJJ4</accession>
<organism evidence="1 2">
    <name type="scientific">Armillaria luteobubalina</name>
    <dbReference type="NCBI Taxonomy" id="153913"/>
    <lineage>
        <taxon>Eukaryota</taxon>
        <taxon>Fungi</taxon>
        <taxon>Dikarya</taxon>
        <taxon>Basidiomycota</taxon>
        <taxon>Agaricomycotina</taxon>
        <taxon>Agaricomycetes</taxon>
        <taxon>Agaricomycetidae</taxon>
        <taxon>Agaricales</taxon>
        <taxon>Marasmiineae</taxon>
        <taxon>Physalacriaceae</taxon>
        <taxon>Armillaria</taxon>
    </lineage>
</organism>
<proteinExistence type="predicted"/>